<feature type="compositionally biased region" description="Polar residues" evidence="1">
    <location>
        <begin position="156"/>
        <end position="165"/>
    </location>
</feature>
<comment type="caution">
    <text evidence="3">The sequence shown here is derived from an EMBL/GenBank/DDBJ whole genome shotgun (WGS) entry which is preliminary data.</text>
</comment>
<keyword evidence="4" id="KW-1185">Reference proteome</keyword>
<evidence type="ECO:0000313" key="3">
    <source>
        <dbReference type="EMBL" id="KAK7937873.1"/>
    </source>
</evidence>
<evidence type="ECO:0000256" key="1">
    <source>
        <dbReference type="SAM" id="MobiDB-lite"/>
    </source>
</evidence>
<evidence type="ECO:0000313" key="4">
    <source>
        <dbReference type="Proteomes" id="UP001391051"/>
    </source>
</evidence>
<accession>A0ABR1PTX0</accession>
<gene>
    <name evidence="3" type="ORF">PG986_014741</name>
</gene>
<keyword evidence="2" id="KW-0472">Membrane</keyword>
<evidence type="ECO:0000256" key="2">
    <source>
        <dbReference type="SAM" id="Phobius"/>
    </source>
</evidence>
<sequence length="206" mass="21629">MGGLSAQIEISTDGLDLSFISVYYSQVSNGLDTATTHYNITSKEPAETADGLSAPSNSWSSKSSSSRSDPPEPSSSSAAPTATVWYTATAEPNVGDKPLLTGTVLGILFGFVTALVFLMAGVWRASRIWKKERPKGGNTATAGPHSSVGSIGADGDNNNSNNKRTFGTEVGGNRLNEAEAKPYVTPVHEVDGRHVYPRQVEIPSPG</sequence>
<dbReference type="RefSeq" id="XP_066693201.1">
    <property type="nucleotide sequence ID" value="XM_066850963.1"/>
</dbReference>
<keyword evidence="2" id="KW-1133">Transmembrane helix</keyword>
<proteinExistence type="predicted"/>
<dbReference type="EMBL" id="JAQQWE010000010">
    <property type="protein sequence ID" value="KAK7937873.1"/>
    <property type="molecule type" value="Genomic_DNA"/>
</dbReference>
<feature type="compositionally biased region" description="Low complexity" evidence="1">
    <location>
        <begin position="53"/>
        <end position="80"/>
    </location>
</feature>
<feature type="region of interest" description="Disordered" evidence="1">
    <location>
        <begin position="45"/>
        <end position="80"/>
    </location>
</feature>
<protein>
    <submittedName>
        <fullName evidence="3">Uncharacterized protein</fullName>
    </submittedName>
</protein>
<name>A0ABR1PTX0_9PEZI</name>
<organism evidence="3 4">
    <name type="scientific">Apiospora aurea</name>
    <dbReference type="NCBI Taxonomy" id="335848"/>
    <lineage>
        <taxon>Eukaryota</taxon>
        <taxon>Fungi</taxon>
        <taxon>Dikarya</taxon>
        <taxon>Ascomycota</taxon>
        <taxon>Pezizomycotina</taxon>
        <taxon>Sordariomycetes</taxon>
        <taxon>Xylariomycetidae</taxon>
        <taxon>Amphisphaeriales</taxon>
        <taxon>Apiosporaceae</taxon>
        <taxon>Apiospora</taxon>
    </lineage>
</organism>
<dbReference type="GeneID" id="92084025"/>
<keyword evidence="2" id="KW-0812">Transmembrane</keyword>
<reference evidence="3 4" key="1">
    <citation type="submission" date="2023-01" db="EMBL/GenBank/DDBJ databases">
        <title>Analysis of 21 Apiospora genomes using comparative genomics revels a genus with tremendous synthesis potential of carbohydrate active enzymes and secondary metabolites.</title>
        <authorList>
            <person name="Sorensen T."/>
        </authorList>
    </citation>
    <scope>NUCLEOTIDE SEQUENCE [LARGE SCALE GENOMIC DNA]</scope>
    <source>
        <strain evidence="3 4">CBS 24483</strain>
    </source>
</reference>
<feature type="region of interest" description="Disordered" evidence="1">
    <location>
        <begin position="133"/>
        <end position="206"/>
    </location>
</feature>
<dbReference type="Proteomes" id="UP001391051">
    <property type="component" value="Unassembled WGS sequence"/>
</dbReference>
<feature type="transmembrane region" description="Helical" evidence="2">
    <location>
        <begin position="99"/>
        <end position="123"/>
    </location>
</feature>